<dbReference type="NCBIfam" id="TIGR02935">
    <property type="entry name" value="NifX-associated nitrogen fixation protein"/>
    <property type="match status" value="1"/>
</dbReference>
<name>A0A6B3N7Z2_9CYAN</name>
<accession>A0A6B3N7Z2</accession>
<dbReference type="InterPro" id="IPR004952">
    <property type="entry name" value="NifX-assoc_nitrogen_fix"/>
</dbReference>
<evidence type="ECO:0000313" key="1">
    <source>
        <dbReference type="EMBL" id="NER27747.1"/>
    </source>
</evidence>
<sequence length="158" mass="18064">MSSNDTATETTTAKLLEAPSVQELVRQIRAQDSYGVYKNWSDDLVLKPFIIDRRERRKISVEGEVNPATINRIELFYRAIASRIEQETGPVVQVVIELNHEGFGWALVFCGRLLLVVRSLRDAHRFGFDSLEKLAIEAEKLTQAGIELAKRYPEVYRL</sequence>
<dbReference type="PIRSF" id="PIRSF005788">
    <property type="entry name" value="NifK"/>
    <property type="match status" value="1"/>
</dbReference>
<proteinExistence type="predicted"/>
<comment type="caution">
    <text evidence="1">The sequence shown here is derived from an EMBL/GenBank/DDBJ whole genome shotgun (WGS) entry which is preliminary data.</text>
</comment>
<dbReference type="AlphaFoldDB" id="A0A6B3N7Z2"/>
<organism evidence="1">
    <name type="scientific">Symploca sp. SIO1C4</name>
    <dbReference type="NCBI Taxonomy" id="2607765"/>
    <lineage>
        <taxon>Bacteria</taxon>
        <taxon>Bacillati</taxon>
        <taxon>Cyanobacteriota</taxon>
        <taxon>Cyanophyceae</taxon>
        <taxon>Coleofasciculales</taxon>
        <taxon>Coleofasciculaceae</taxon>
        <taxon>Symploca</taxon>
    </lineage>
</organism>
<dbReference type="Gene3D" id="1.10.3100.20">
    <property type="entry name" value="Protein of unknown function DUF269"/>
    <property type="match status" value="1"/>
</dbReference>
<dbReference type="EMBL" id="JAAHFQ010000130">
    <property type="protein sequence ID" value="NER27747.1"/>
    <property type="molecule type" value="Genomic_DNA"/>
</dbReference>
<gene>
    <name evidence="1" type="ORF">F6J89_08955</name>
</gene>
<reference evidence="1" key="1">
    <citation type="submission" date="2019-11" db="EMBL/GenBank/DDBJ databases">
        <title>Genomic insights into an expanded diversity of filamentous marine cyanobacteria reveals the extraordinary biosynthetic potential of Moorea and Okeania.</title>
        <authorList>
            <person name="Ferreira Leao T."/>
            <person name="Wang M."/>
            <person name="Moss N."/>
            <person name="Da Silva R."/>
            <person name="Sanders J."/>
            <person name="Nurk S."/>
            <person name="Gurevich A."/>
            <person name="Humphrey G."/>
            <person name="Reher R."/>
            <person name="Zhu Q."/>
            <person name="Belda-Ferre P."/>
            <person name="Glukhov E."/>
            <person name="Rex R."/>
            <person name="Dorrestein P.C."/>
            <person name="Knight R."/>
            <person name="Pevzner P."/>
            <person name="Gerwick W.H."/>
            <person name="Gerwick L."/>
        </authorList>
    </citation>
    <scope>NUCLEOTIDE SEQUENCE</scope>
    <source>
        <strain evidence="1">SIO1C4</strain>
    </source>
</reference>
<dbReference type="Pfam" id="PF03270">
    <property type="entry name" value="DUF269"/>
    <property type="match status" value="1"/>
</dbReference>
<protein>
    <submittedName>
        <fullName evidence="1">NifX-associated nitrogen fixation protein</fullName>
    </submittedName>
</protein>